<comment type="similarity">
    <text evidence="1">Belongs to the AfsR/DnrI/RedD regulatory family.</text>
</comment>
<dbReference type="SMART" id="SM00028">
    <property type="entry name" value="TPR"/>
    <property type="match status" value="6"/>
</dbReference>
<keyword evidence="3 5" id="KW-0238">DNA-binding</keyword>
<dbReference type="Pfam" id="PF03704">
    <property type="entry name" value="BTAD"/>
    <property type="match status" value="1"/>
</dbReference>
<evidence type="ECO:0000313" key="7">
    <source>
        <dbReference type="EMBL" id="MFC0545890.1"/>
    </source>
</evidence>
<evidence type="ECO:0000256" key="4">
    <source>
        <dbReference type="ARBA" id="ARBA00023163"/>
    </source>
</evidence>
<protein>
    <submittedName>
        <fullName evidence="7">BTAD domain-containing putative transcriptional regulator</fullName>
    </submittedName>
</protein>
<evidence type="ECO:0000313" key="8">
    <source>
        <dbReference type="Proteomes" id="UP001589810"/>
    </source>
</evidence>
<comment type="caution">
    <text evidence="7">The sequence shown here is derived from an EMBL/GenBank/DDBJ whole genome shotgun (WGS) entry which is preliminary data.</text>
</comment>
<dbReference type="InterPro" id="IPR027417">
    <property type="entry name" value="P-loop_NTPase"/>
</dbReference>
<dbReference type="Gene3D" id="1.10.10.10">
    <property type="entry name" value="Winged helix-like DNA-binding domain superfamily/Winged helix DNA-binding domain"/>
    <property type="match status" value="1"/>
</dbReference>
<evidence type="ECO:0000259" key="6">
    <source>
        <dbReference type="PROSITE" id="PS51755"/>
    </source>
</evidence>
<evidence type="ECO:0000256" key="2">
    <source>
        <dbReference type="ARBA" id="ARBA00023015"/>
    </source>
</evidence>
<evidence type="ECO:0000256" key="1">
    <source>
        <dbReference type="ARBA" id="ARBA00005820"/>
    </source>
</evidence>
<keyword evidence="2" id="KW-0805">Transcription regulation</keyword>
<dbReference type="InterPro" id="IPR051677">
    <property type="entry name" value="AfsR-DnrI-RedD_regulator"/>
</dbReference>
<feature type="DNA-binding region" description="OmpR/PhoB-type" evidence="5">
    <location>
        <begin position="1"/>
        <end position="95"/>
    </location>
</feature>
<accession>A0ABV6N007</accession>
<dbReference type="Proteomes" id="UP001589810">
    <property type="component" value="Unassembled WGS sequence"/>
</dbReference>
<organism evidence="7 8">
    <name type="scientific">Kutzneria chonburiensis</name>
    <dbReference type="NCBI Taxonomy" id="1483604"/>
    <lineage>
        <taxon>Bacteria</taxon>
        <taxon>Bacillati</taxon>
        <taxon>Actinomycetota</taxon>
        <taxon>Actinomycetes</taxon>
        <taxon>Pseudonocardiales</taxon>
        <taxon>Pseudonocardiaceae</taxon>
        <taxon>Kutzneria</taxon>
    </lineage>
</organism>
<dbReference type="Pfam" id="PF13424">
    <property type="entry name" value="TPR_12"/>
    <property type="match status" value="1"/>
</dbReference>
<dbReference type="PANTHER" id="PTHR35807:SF1">
    <property type="entry name" value="TRANSCRIPTIONAL REGULATOR REDD"/>
    <property type="match status" value="1"/>
</dbReference>
<dbReference type="Gene3D" id="1.25.40.10">
    <property type="entry name" value="Tetratricopeptide repeat domain"/>
    <property type="match status" value="2"/>
</dbReference>
<keyword evidence="4" id="KW-0804">Transcription</keyword>
<dbReference type="Gene3D" id="3.40.50.300">
    <property type="entry name" value="P-loop containing nucleotide triphosphate hydrolases"/>
    <property type="match status" value="1"/>
</dbReference>
<feature type="domain" description="OmpR/PhoB-type" evidence="6">
    <location>
        <begin position="1"/>
        <end position="95"/>
    </location>
</feature>
<dbReference type="CDD" id="cd01983">
    <property type="entry name" value="SIMIBI"/>
    <property type="match status" value="1"/>
</dbReference>
<dbReference type="CDD" id="cd15831">
    <property type="entry name" value="BTAD"/>
    <property type="match status" value="1"/>
</dbReference>
<dbReference type="InterPro" id="IPR019734">
    <property type="entry name" value="TPR_rpt"/>
</dbReference>
<evidence type="ECO:0000256" key="5">
    <source>
        <dbReference type="PROSITE-ProRule" id="PRU01091"/>
    </source>
</evidence>
<evidence type="ECO:0000256" key="3">
    <source>
        <dbReference type="ARBA" id="ARBA00023125"/>
    </source>
</evidence>
<dbReference type="InterPro" id="IPR001867">
    <property type="entry name" value="OmpR/PhoB-type_DNA-bd"/>
</dbReference>
<proteinExistence type="inferred from homology"/>
<dbReference type="PANTHER" id="PTHR35807">
    <property type="entry name" value="TRANSCRIPTIONAL REGULATOR REDD-RELATED"/>
    <property type="match status" value="1"/>
</dbReference>
<dbReference type="InterPro" id="IPR011990">
    <property type="entry name" value="TPR-like_helical_dom_sf"/>
</dbReference>
<dbReference type="SUPFAM" id="SSF48452">
    <property type="entry name" value="TPR-like"/>
    <property type="match status" value="3"/>
</dbReference>
<dbReference type="PRINTS" id="PR00364">
    <property type="entry name" value="DISEASERSIST"/>
</dbReference>
<dbReference type="InterPro" id="IPR005158">
    <property type="entry name" value="BTAD"/>
</dbReference>
<dbReference type="InterPro" id="IPR016032">
    <property type="entry name" value="Sig_transdc_resp-reg_C-effctor"/>
</dbReference>
<dbReference type="EMBL" id="JBHLUD010000010">
    <property type="protein sequence ID" value="MFC0545890.1"/>
    <property type="molecule type" value="Genomic_DNA"/>
</dbReference>
<dbReference type="SUPFAM" id="SSF52540">
    <property type="entry name" value="P-loop containing nucleoside triphosphate hydrolases"/>
    <property type="match status" value="1"/>
</dbReference>
<dbReference type="SUPFAM" id="SSF46894">
    <property type="entry name" value="C-terminal effector domain of the bipartite response regulators"/>
    <property type="match status" value="1"/>
</dbReference>
<dbReference type="SMART" id="SM00862">
    <property type="entry name" value="Trans_reg_C"/>
    <property type="match status" value="1"/>
</dbReference>
<dbReference type="SMART" id="SM01043">
    <property type="entry name" value="BTAD"/>
    <property type="match status" value="1"/>
</dbReference>
<gene>
    <name evidence="7" type="ORF">ACFFH7_30545</name>
</gene>
<dbReference type="InterPro" id="IPR036388">
    <property type="entry name" value="WH-like_DNA-bd_sf"/>
</dbReference>
<dbReference type="PROSITE" id="PS51755">
    <property type="entry name" value="OMPR_PHOB"/>
    <property type="match status" value="1"/>
</dbReference>
<name>A0ABV6N007_9PSEU</name>
<sequence>MSGIGWEFGVLGPLMARRDGRTVQLRSAKQQLLLAVLLLRANEPVSVDDLVDRLWGEDPPDGARATVQTHVMRLRNSLGDSSLVRTVPGGYSIRIEPDALDLTRFERLRSQARQAERGGDTAEESRLLSEALALWRGPAFTGHPTESLRLDERRWDAVERRNEVELRLGRHDALVDELRSLVTQQPLRERFWAQLILALHRGGQQAQALDAYRRCCEVLADELGIDPNAELRALHQAVLGDSAAPADIPQRPEPAWAPRCELPPAVATLAGRTEDIVRMTHSLRAERDAHRVWVITGPGGVGKTSLAVHVAHLVRSCYPDGQLYLDLRAQDCPVEPAEALDRLLRGLGTPGAAIPATLDQRVALYRDRLADRRILVVLDNAATEAQVRPLLPGTTTSAALVTSRAALASLEAQVLPLEVLTPGDAVRMLTEALGEARVNAEPEAAEQLADYCGRLPLALRVAAARLVARPHWRLTQLVTRLSDERRRLDELRFGDLDVRASLTLSYRELAEPQQRAFRLLARLDTPDFPAWVAGPLLGVDPDTAEDHVEALVDARLVETVGWDALGQTRYRLHDLLRVFGRDLGDVDDAPLVALMDQWVALVECADHKIAQRGPRLPGGDAGVLGERLLSDPTGWFDAEWTTLGGVITQCVALGLAEQTTRLAVAGAAVCDLRARFDDWEHDNGLGLDAAVGATPAEAILVQQRGLLHSRRHRFAEAQRDFTRSKDVFEYLEDADGAGYAWHGIGWMHEWLGRQAEAKTCHEMAMRRFETAGNRHGQVDVLCSLGAIERRAGRSSEAEAYLRQARETAAELGDRMGMLSAALELGRVLQARGELSGAVEHIHASLTDAHRLGDPDLVANLRLTLAETYLRMGAKDTARTEVQQALVFFDEHDDVAGKAWAWRLLSWVGLLTNSPESALALAERAVATAEGLGLPQEHARALRQLGMVLHEAGKLEDAALCWRQAEILLDNAGFHAEAAEIRAHSGTAAEGSNV</sequence>
<reference evidence="7 8" key="1">
    <citation type="submission" date="2024-09" db="EMBL/GenBank/DDBJ databases">
        <authorList>
            <person name="Sun Q."/>
            <person name="Mori K."/>
        </authorList>
    </citation>
    <scope>NUCLEOTIDE SEQUENCE [LARGE SCALE GENOMIC DNA]</scope>
    <source>
        <strain evidence="7 8">TBRC 1432</strain>
    </source>
</reference>
<dbReference type="Pfam" id="PF00486">
    <property type="entry name" value="Trans_reg_C"/>
    <property type="match status" value="1"/>
</dbReference>
<dbReference type="RefSeq" id="WP_273943574.1">
    <property type="nucleotide sequence ID" value="NZ_CP097263.1"/>
</dbReference>
<keyword evidence="8" id="KW-1185">Reference proteome</keyword>